<organism evidence="8 9">
    <name type="scientific">Bisgaardia hudsonensis</name>
    <dbReference type="NCBI Taxonomy" id="109472"/>
    <lineage>
        <taxon>Bacteria</taxon>
        <taxon>Pseudomonadati</taxon>
        <taxon>Pseudomonadota</taxon>
        <taxon>Gammaproteobacteria</taxon>
        <taxon>Pasteurellales</taxon>
        <taxon>Pasteurellaceae</taxon>
        <taxon>Bisgaardia</taxon>
    </lineage>
</organism>
<dbReference type="RefSeq" id="WP_132022419.1">
    <property type="nucleotide sequence ID" value="NZ_CP016605.1"/>
</dbReference>
<dbReference type="InterPro" id="IPR051791">
    <property type="entry name" value="Pra-immunoreactive"/>
</dbReference>
<feature type="transmembrane region" description="Helical" evidence="6">
    <location>
        <begin position="41"/>
        <end position="65"/>
    </location>
</feature>
<reference evidence="8 9" key="1">
    <citation type="submission" date="2019-03" db="EMBL/GenBank/DDBJ databases">
        <title>Genomic Encyclopedia of Type Strains, Phase IV (KMG-IV): sequencing the most valuable type-strain genomes for metagenomic binning, comparative biology and taxonomic classification.</title>
        <authorList>
            <person name="Goeker M."/>
        </authorList>
    </citation>
    <scope>NUCLEOTIDE SEQUENCE [LARGE SCALE GENOMIC DNA]</scope>
    <source>
        <strain evidence="8 9">DSM 28231</strain>
    </source>
</reference>
<feature type="transmembrane region" description="Helical" evidence="6">
    <location>
        <begin position="12"/>
        <end position="35"/>
    </location>
</feature>
<evidence type="ECO:0000256" key="3">
    <source>
        <dbReference type="ARBA" id="ARBA00022692"/>
    </source>
</evidence>
<evidence type="ECO:0000313" key="9">
    <source>
        <dbReference type="Proteomes" id="UP000294841"/>
    </source>
</evidence>
<proteinExistence type="predicted"/>
<sequence length="138" mass="16260">MRRLGATLVNPILFVFSILVVLLLTIGLSPLIAYFDLDRKTVFITSDVLMLVITLFIQLIFMYVYRQTVGKKLMKIRVVNYYSKQQVSFIRYVFREIFEVIGVQLIFIYLINIVMIFVNKEKRTLTDFLFSTIVVKDK</sequence>
<dbReference type="AlphaFoldDB" id="A0A4R2N0U6"/>
<dbReference type="Pfam" id="PF06271">
    <property type="entry name" value="RDD"/>
    <property type="match status" value="1"/>
</dbReference>
<evidence type="ECO:0000256" key="2">
    <source>
        <dbReference type="ARBA" id="ARBA00022475"/>
    </source>
</evidence>
<comment type="subcellular location">
    <subcellularLocation>
        <location evidence="1">Cell membrane</location>
        <topology evidence="1">Multi-pass membrane protein</topology>
    </subcellularLocation>
</comment>
<feature type="transmembrane region" description="Helical" evidence="6">
    <location>
        <begin position="97"/>
        <end position="118"/>
    </location>
</feature>
<keyword evidence="4 6" id="KW-1133">Transmembrane helix</keyword>
<dbReference type="GO" id="GO:0005886">
    <property type="term" value="C:plasma membrane"/>
    <property type="evidence" value="ECO:0007669"/>
    <property type="project" value="UniProtKB-SubCell"/>
</dbReference>
<evidence type="ECO:0000256" key="1">
    <source>
        <dbReference type="ARBA" id="ARBA00004651"/>
    </source>
</evidence>
<protein>
    <submittedName>
        <fullName evidence="8">Putative RDD family membrane protein YckC</fullName>
    </submittedName>
</protein>
<dbReference type="PANTHER" id="PTHR36115:SF4">
    <property type="entry name" value="MEMBRANE PROTEIN"/>
    <property type="match status" value="1"/>
</dbReference>
<dbReference type="EMBL" id="SLXI01000002">
    <property type="protein sequence ID" value="TCP13172.1"/>
    <property type="molecule type" value="Genomic_DNA"/>
</dbReference>
<keyword evidence="9" id="KW-1185">Reference proteome</keyword>
<dbReference type="Proteomes" id="UP000294841">
    <property type="component" value="Unassembled WGS sequence"/>
</dbReference>
<evidence type="ECO:0000259" key="7">
    <source>
        <dbReference type="Pfam" id="PF06271"/>
    </source>
</evidence>
<feature type="domain" description="RDD" evidence="7">
    <location>
        <begin position="1"/>
        <end position="129"/>
    </location>
</feature>
<keyword evidence="2" id="KW-1003">Cell membrane</keyword>
<dbReference type="InterPro" id="IPR010432">
    <property type="entry name" value="RDD"/>
</dbReference>
<dbReference type="OrthoDB" id="5687500at2"/>
<gene>
    <name evidence="8" type="ORF">EV697_10243</name>
</gene>
<comment type="caution">
    <text evidence="8">The sequence shown here is derived from an EMBL/GenBank/DDBJ whole genome shotgun (WGS) entry which is preliminary data.</text>
</comment>
<evidence type="ECO:0000313" key="8">
    <source>
        <dbReference type="EMBL" id="TCP13172.1"/>
    </source>
</evidence>
<evidence type="ECO:0000256" key="4">
    <source>
        <dbReference type="ARBA" id="ARBA00022989"/>
    </source>
</evidence>
<accession>A0A4R2N0U6</accession>
<keyword evidence="5 6" id="KW-0472">Membrane</keyword>
<keyword evidence="3 6" id="KW-0812">Transmembrane</keyword>
<evidence type="ECO:0000256" key="5">
    <source>
        <dbReference type="ARBA" id="ARBA00023136"/>
    </source>
</evidence>
<dbReference type="PANTHER" id="PTHR36115">
    <property type="entry name" value="PROLINE-RICH ANTIGEN HOMOLOG-RELATED"/>
    <property type="match status" value="1"/>
</dbReference>
<evidence type="ECO:0000256" key="6">
    <source>
        <dbReference type="SAM" id="Phobius"/>
    </source>
</evidence>
<name>A0A4R2N0U6_9PAST</name>